<dbReference type="Pfam" id="PF13975">
    <property type="entry name" value="gag-asp_proteas"/>
    <property type="match status" value="1"/>
</dbReference>
<feature type="compositionally biased region" description="Basic and acidic residues" evidence="1">
    <location>
        <begin position="120"/>
        <end position="140"/>
    </location>
</feature>
<dbReference type="AlphaFoldDB" id="A0A166UB79"/>
<organism evidence="2 3">
    <name type="scientific">Colletotrichum tofieldiae</name>
    <dbReference type="NCBI Taxonomy" id="708197"/>
    <lineage>
        <taxon>Eukaryota</taxon>
        <taxon>Fungi</taxon>
        <taxon>Dikarya</taxon>
        <taxon>Ascomycota</taxon>
        <taxon>Pezizomycotina</taxon>
        <taxon>Sordariomycetes</taxon>
        <taxon>Hypocreomycetidae</taxon>
        <taxon>Glomerellales</taxon>
        <taxon>Glomerellaceae</taxon>
        <taxon>Colletotrichum</taxon>
        <taxon>Colletotrichum spaethianum species complex</taxon>
    </lineage>
</organism>
<feature type="compositionally biased region" description="Basic and acidic residues" evidence="1">
    <location>
        <begin position="55"/>
        <end position="66"/>
    </location>
</feature>
<feature type="compositionally biased region" description="Basic and acidic residues" evidence="1">
    <location>
        <begin position="506"/>
        <end position="520"/>
    </location>
</feature>
<dbReference type="STRING" id="708197.A0A166UB79"/>
<dbReference type="CDD" id="cd00303">
    <property type="entry name" value="retropepsin_like"/>
    <property type="match status" value="2"/>
</dbReference>
<feature type="region of interest" description="Disordered" evidence="1">
    <location>
        <begin position="446"/>
        <end position="477"/>
    </location>
</feature>
<evidence type="ECO:0000313" key="3">
    <source>
        <dbReference type="Proteomes" id="UP000076552"/>
    </source>
</evidence>
<reference evidence="2 3" key="1">
    <citation type="submission" date="2015-06" db="EMBL/GenBank/DDBJ databases">
        <title>Survival trade-offs in plant roots during colonization by closely related pathogenic and mutualistic fungi.</title>
        <authorList>
            <person name="Hacquard S."/>
            <person name="Kracher B."/>
            <person name="Hiruma K."/>
            <person name="Weinman A."/>
            <person name="Muench P."/>
            <person name="Garrido Oter R."/>
            <person name="Ver Loren van Themaat E."/>
            <person name="Dallerey J.-F."/>
            <person name="Damm U."/>
            <person name="Henrissat B."/>
            <person name="Lespinet O."/>
            <person name="Thon M."/>
            <person name="Kemen E."/>
            <person name="McHardy A.C."/>
            <person name="Schulze-Lefert P."/>
            <person name="O'Connell R.J."/>
        </authorList>
    </citation>
    <scope>NUCLEOTIDE SEQUENCE [LARGE SCALE GENOMIC DNA]</scope>
    <source>
        <strain evidence="2 3">0861</strain>
    </source>
</reference>
<evidence type="ECO:0000313" key="2">
    <source>
        <dbReference type="EMBL" id="KZL73194.1"/>
    </source>
</evidence>
<protein>
    <submittedName>
        <fullName evidence="2">Uncharacterized protein</fullName>
    </submittedName>
</protein>
<feature type="compositionally biased region" description="Polar residues" evidence="1">
    <location>
        <begin position="141"/>
        <end position="150"/>
    </location>
</feature>
<feature type="compositionally biased region" description="Basic and acidic residues" evidence="1">
    <location>
        <begin position="25"/>
        <end position="42"/>
    </location>
</feature>
<comment type="caution">
    <text evidence="2">The sequence shown here is derived from an EMBL/GenBank/DDBJ whole genome shotgun (WGS) entry which is preliminary data.</text>
</comment>
<name>A0A166UB79_9PEZI</name>
<feature type="region of interest" description="Disordered" evidence="1">
    <location>
        <begin position="498"/>
        <end position="520"/>
    </location>
</feature>
<dbReference type="Proteomes" id="UP000076552">
    <property type="component" value="Unassembled WGS sequence"/>
</dbReference>
<dbReference type="InterPro" id="IPR021109">
    <property type="entry name" value="Peptidase_aspartic_dom_sf"/>
</dbReference>
<accession>A0A166UB79</accession>
<sequence length="603" mass="67402">MAFKAQGKLYDLTKLITTRRRIADAEQRRCPDKHGCQTDPPKRSRARQQKQTQVHLKDDSDFRRDPVQTYKPTIDQTPFEIDLTAVMIKQPETRPISQEQLVAEVKGIYAGLVMMASGHSRADTEKKMENLSKSKWHSETRSSTPKQQNGPLVARGHIDGREVNALADTGAGYNIVHANFARYLGWESLSRKHDKGEKLRMANGSFIDTIGAFEAVWRFASDPSKSWKITFHVVRNLIHDAVLGKDFLMGSGTMTKHRHRLSRLKRVFRTLQGLPLLFVNNIGTVTQRLQGLIIGDAVEALPDSGSEPNLLSLDYVVRRGMRDLINTNDIRMVQFADGTVQKTMGSLWANWAYASSSADEGEWSEHFVEFHVLRGCAYDAIIGQDVLEDTDAFTTHEGSFIDIYVESEPSGLNLVSWVPKDHYGQGPPSMEGISFRDRLRILRQHRSPSPPSATNLVATTPSPVPEHSPEIQSKLSSRTSVDMKLLTQNELERRVEAERKYRRMPRGPEREAEIAKEEENRRQYDMSRFLTPVSDSSSRSGGGLVIGSSAVGAKFVGRRGESDCAAPTRGSLRRKLGRLRGIFPGGSRIQALQVGSTGIPDGV</sequence>
<feature type="region of interest" description="Disordered" evidence="1">
    <location>
        <begin position="120"/>
        <end position="152"/>
    </location>
</feature>
<gene>
    <name evidence="2" type="ORF">CT0861_01473</name>
</gene>
<keyword evidence="3" id="KW-1185">Reference proteome</keyword>
<dbReference type="SUPFAM" id="SSF50630">
    <property type="entry name" value="Acid proteases"/>
    <property type="match status" value="1"/>
</dbReference>
<dbReference type="Gene3D" id="2.40.70.10">
    <property type="entry name" value="Acid Proteases"/>
    <property type="match status" value="2"/>
</dbReference>
<dbReference type="EMBL" id="LFIV01000047">
    <property type="protein sequence ID" value="KZL73194.1"/>
    <property type="molecule type" value="Genomic_DNA"/>
</dbReference>
<proteinExistence type="predicted"/>
<feature type="region of interest" description="Disordered" evidence="1">
    <location>
        <begin position="25"/>
        <end position="68"/>
    </location>
</feature>
<evidence type="ECO:0000256" key="1">
    <source>
        <dbReference type="SAM" id="MobiDB-lite"/>
    </source>
</evidence>
<feature type="compositionally biased region" description="Polar residues" evidence="1">
    <location>
        <begin position="452"/>
        <end position="461"/>
    </location>
</feature>